<feature type="compositionally biased region" description="Low complexity" evidence="1">
    <location>
        <begin position="118"/>
        <end position="136"/>
    </location>
</feature>
<sequence length="263" mass="28085">MPRDTNTNVCPSCQRAFQRSGSLQSHIKQAPRCQWVLKSRFASSAAADLDFAPNPSPPPSPTHLDKDGDVPMLDLEAPTPSLPQMTPHIPVAAPANPSPSSSVRTPSNPHGPTPASQPNPSASSSSQTPPSHHNPNPGTPPDPPVAPSQRGKSVRQDAASIVKHPTAGKVFGRSKSKGKEKERSSKLSYAPFANRLDWEIAKWAKEAKIGDNKLNRLLEIKGVVEALGLSYSNARALNQIIDHDLPSPCSWNHTSLLVTPAGD</sequence>
<feature type="region of interest" description="Disordered" evidence="1">
    <location>
        <begin position="48"/>
        <end position="186"/>
    </location>
</feature>
<protein>
    <submittedName>
        <fullName evidence="2">Uncharacterized protein</fullName>
    </submittedName>
</protein>
<name>A0AAD5Y766_9APHY</name>
<reference evidence="2" key="1">
    <citation type="submission" date="2022-07" db="EMBL/GenBank/DDBJ databases">
        <title>Genome Sequence of Physisporinus lineatus.</title>
        <authorList>
            <person name="Buettner E."/>
        </authorList>
    </citation>
    <scope>NUCLEOTIDE SEQUENCE</scope>
    <source>
        <strain evidence="2">VT162</strain>
    </source>
</reference>
<dbReference type="AlphaFoldDB" id="A0AAD5Y766"/>
<gene>
    <name evidence="2" type="ORF">NLI96_g12909</name>
</gene>
<comment type="caution">
    <text evidence="2">The sequence shown here is derived from an EMBL/GenBank/DDBJ whole genome shotgun (WGS) entry which is preliminary data.</text>
</comment>
<evidence type="ECO:0000313" key="2">
    <source>
        <dbReference type="EMBL" id="KAJ3473622.1"/>
    </source>
</evidence>
<evidence type="ECO:0000256" key="1">
    <source>
        <dbReference type="SAM" id="MobiDB-lite"/>
    </source>
</evidence>
<organism evidence="2 3">
    <name type="scientific">Meripilus lineatus</name>
    <dbReference type="NCBI Taxonomy" id="2056292"/>
    <lineage>
        <taxon>Eukaryota</taxon>
        <taxon>Fungi</taxon>
        <taxon>Dikarya</taxon>
        <taxon>Basidiomycota</taxon>
        <taxon>Agaricomycotina</taxon>
        <taxon>Agaricomycetes</taxon>
        <taxon>Polyporales</taxon>
        <taxon>Meripilaceae</taxon>
        <taxon>Meripilus</taxon>
    </lineage>
</organism>
<evidence type="ECO:0000313" key="3">
    <source>
        <dbReference type="Proteomes" id="UP001212997"/>
    </source>
</evidence>
<accession>A0AAD5Y766</accession>
<dbReference type="Proteomes" id="UP001212997">
    <property type="component" value="Unassembled WGS sequence"/>
</dbReference>
<feature type="compositionally biased region" description="Pro residues" evidence="1">
    <location>
        <begin position="137"/>
        <end position="146"/>
    </location>
</feature>
<dbReference type="EMBL" id="JANAWD010001319">
    <property type="protein sequence ID" value="KAJ3473622.1"/>
    <property type="molecule type" value="Genomic_DNA"/>
</dbReference>
<feature type="compositionally biased region" description="Low complexity" evidence="1">
    <location>
        <begin position="90"/>
        <end position="103"/>
    </location>
</feature>
<keyword evidence="3" id="KW-1185">Reference proteome</keyword>
<proteinExistence type="predicted"/>